<evidence type="ECO:0000256" key="9">
    <source>
        <dbReference type="ARBA" id="ARBA00022741"/>
    </source>
</evidence>
<feature type="site" description="Interaction with tRNA" evidence="14">
    <location>
        <position position="345"/>
    </location>
</feature>
<feature type="region of interest" description="Interaction with target base in tRNA" evidence="14">
    <location>
        <begin position="101"/>
        <end position="103"/>
    </location>
</feature>
<dbReference type="Gene3D" id="2.30.30.280">
    <property type="entry name" value="Adenine nucleotide alpha hydrolases-like domains"/>
    <property type="match status" value="1"/>
</dbReference>
<gene>
    <name evidence="14 17" type="primary">mnmA</name>
    <name evidence="17" type="ORF">NCTC13294_01994</name>
</gene>
<evidence type="ECO:0000256" key="5">
    <source>
        <dbReference type="ARBA" id="ARBA00022490"/>
    </source>
</evidence>
<evidence type="ECO:0000259" key="15">
    <source>
        <dbReference type="Pfam" id="PF20258"/>
    </source>
</evidence>
<evidence type="ECO:0000256" key="10">
    <source>
        <dbReference type="ARBA" id="ARBA00022840"/>
    </source>
</evidence>
<protein>
    <recommendedName>
        <fullName evidence="4 14">tRNA-specific 2-thiouridylase MnmA</fullName>
        <ecNumber evidence="3 14">2.8.1.13</ecNumber>
    </recommendedName>
</protein>
<feature type="binding site" evidence="14">
    <location>
        <position position="41"/>
    </location>
    <ligand>
        <name>ATP</name>
        <dbReference type="ChEBI" id="CHEBI:30616"/>
    </ligand>
</feature>
<evidence type="ECO:0000256" key="2">
    <source>
        <dbReference type="ARBA" id="ARBA00006191"/>
    </source>
</evidence>
<dbReference type="AlphaFoldDB" id="A0A381ECF8"/>
<dbReference type="EMBL" id="UFUW01000001">
    <property type="protein sequence ID" value="SUX24662.1"/>
    <property type="molecule type" value="Genomic_DNA"/>
</dbReference>
<comment type="similarity">
    <text evidence="2 14">Belongs to the MnmA/TRMU family.</text>
</comment>
<dbReference type="InterPro" id="IPR023382">
    <property type="entry name" value="MnmA-like_central_sf"/>
</dbReference>
<dbReference type="InterPro" id="IPR014729">
    <property type="entry name" value="Rossmann-like_a/b/a_fold"/>
</dbReference>
<reference evidence="17 18" key="1">
    <citation type="submission" date="2018-06" db="EMBL/GenBank/DDBJ databases">
        <authorList>
            <consortium name="Pathogen Informatics"/>
            <person name="Doyle S."/>
        </authorList>
    </citation>
    <scope>NUCLEOTIDE SEQUENCE [LARGE SCALE GENOMIC DNA]</scope>
    <source>
        <strain evidence="17 18">NCTC13294</strain>
    </source>
</reference>
<dbReference type="InterPro" id="IPR046884">
    <property type="entry name" value="MnmA-like_central"/>
</dbReference>
<dbReference type="InterPro" id="IPR046885">
    <property type="entry name" value="MnmA-like_C"/>
</dbReference>
<keyword evidence="12" id="KW-1015">Disulfide bond</keyword>
<evidence type="ECO:0000256" key="7">
    <source>
        <dbReference type="ARBA" id="ARBA00022679"/>
    </source>
</evidence>
<evidence type="ECO:0000256" key="14">
    <source>
        <dbReference type="HAMAP-Rule" id="MF_00144"/>
    </source>
</evidence>
<dbReference type="PANTHER" id="PTHR11933:SF5">
    <property type="entry name" value="MITOCHONDRIAL TRNA-SPECIFIC 2-THIOURIDYLASE 1"/>
    <property type="match status" value="1"/>
</dbReference>
<dbReference type="HAMAP" id="MF_00144">
    <property type="entry name" value="tRNA_thiouridyl_MnmA"/>
    <property type="match status" value="1"/>
</dbReference>
<dbReference type="Pfam" id="PF20259">
    <property type="entry name" value="tRNA_Me_trans_M"/>
    <property type="match status" value="1"/>
</dbReference>
<dbReference type="Proteomes" id="UP000254572">
    <property type="component" value="Unassembled WGS sequence"/>
</dbReference>
<dbReference type="GO" id="GO:0005524">
    <property type="term" value="F:ATP binding"/>
    <property type="evidence" value="ECO:0007669"/>
    <property type="project" value="UniProtKB-KW"/>
</dbReference>
<keyword evidence="7 14" id="KW-0808">Transferase</keyword>
<dbReference type="GO" id="GO:0005737">
    <property type="term" value="C:cytoplasm"/>
    <property type="evidence" value="ECO:0007669"/>
    <property type="project" value="UniProtKB-SubCell"/>
</dbReference>
<keyword evidence="11 14" id="KW-0694">RNA-binding</keyword>
<evidence type="ECO:0000256" key="8">
    <source>
        <dbReference type="ARBA" id="ARBA00022694"/>
    </source>
</evidence>
<accession>A0A381ECF8</accession>
<dbReference type="InterPro" id="IPR004506">
    <property type="entry name" value="MnmA-like"/>
</dbReference>
<dbReference type="FunFam" id="2.40.30.10:FF:000023">
    <property type="entry name" value="tRNA-specific 2-thiouridylase MnmA"/>
    <property type="match status" value="1"/>
</dbReference>
<dbReference type="Gene3D" id="3.40.50.620">
    <property type="entry name" value="HUPs"/>
    <property type="match status" value="1"/>
</dbReference>
<feature type="site" description="Interaction with tRNA" evidence="14">
    <location>
        <position position="131"/>
    </location>
</feature>
<evidence type="ECO:0000313" key="17">
    <source>
        <dbReference type="EMBL" id="SUX24662.1"/>
    </source>
</evidence>
<dbReference type="GO" id="GO:0002143">
    <property type="term" value="P:tRNA wobble position uridine thiolation"/>
    <property type="evidence" value="ECO:0007669"/>
    <property type="project" value="TreeGrafter"/>
</dbReference>
<evidence type="ECO:0000256" key="3">
    <source>
        <dbReference type="ARBA" id="ARBA00011949"/>
    </source>
</evidence>
<comment type="function">
    <text evidence="14">Catalyzes the 2-thiolation of uridine at the wobble position (U34) of tRNA, leading to the formation of s(2)U34.</text>
</comment>
<evidence type="ECO:0000256" key="1">
    <source>
        <dbReference type="ARBA" id="ARBA00004496"/>
    </source>
</evidence>
<keyword evidence="6 14" id="KW-0820">tRNA-binding</keyword>
<evidence type="ECO:0000256" key="4">
    <source>
        <dbReference type="ARBA" id="ARBA00013805"/>
    </source>
</evidence>
<evidence type="ECO:0000256" key="11">
    <source>
        <dbReference type="ARBA" id="ARBA00022884"/>
    </source>
</evidence>
<dbReference type="RefSeq" id="WP_115612170.1">
    <property type="nucleotide sequence ID" value="NZ_JBHLZC010000003.1"/>
</dbReference>
<feature type="domain" description="tRNA-specific 2-thiouridylase MnmA-like central" evidence="16">
    <location>
        <begin position="210"/>
        <end position="278"/>
    </location>
</feature>
<dbReference type="NCBIfam" id="TIGR00420">
    <property type="entry name" value="trmU"/>
    <property type="match status" value="1"/>
</dbReference>
<comment type="subcellular location">
    <subcellularLocation>
        <location evidence="1 14">Cytoplasm</location>
    </subcellularLocation>
</comment>
<dbReference type="SUPFAM" id="SSF52402">
    <property type="entry name" value="Adenine nucleotide alpha hydrolases-like"/>
    <property type="match status" value="1"/>
</dbReference>
<name>A0A381ECF8_9GAMM</name>
<dbReference type="Pfam" id="PF03054">
    <property type="entry name" value="tRNA_Me_trans"/>
    <property type="match status" value="1"/>
</dbReference>
<dbReference type="FunFam" id="3.40.50.620:FF:000004">
    <property type="entry name" value="tRNA-specific 2-thiouridylase MnmA"/>
    <property type="match status" value="1"/>
</dbReference>
<evidence type="ECO:0000256" key="12">
    <source>
        <dbReference type="ARBA" id="ARBA00023157"/>
    </source>
</evidence>
<keyword evidence="5 14" id="KW-0963">Cytoplasm</keyword>
<dbReference type="OrthoDB" id="9800696at2"/>
<dbReference type="NCBIfam" id="NF001138">
    <property type="entry name" value="PRK00143.1"/>
    <property type="match status" value="1"/>
</dbReference>
<feature type="domain" description="tRNA-specific 2-thiouridylase MnmA-like C-terminal" evidence="15">
    <location>
        <begin position="287"/>
        <end position="361"/>
    </location>
</feature>
<sequence>MHNYLPPKTAKIAVGISGGVDSSVTACLLKEAGYDIFGIIMKNWEETYSSGYCTLEEDLEDAHDICETIGIPLYTVNFVAEYHERVFKHFLAEYQAGRTPNPDVLCNREIKFAELAHYAATHGADYLATGHYARRGEHAGAPALYKGVDGSKDQSYFLSQITPDQLARAIFPLGGLAKSEVRRIAEQAGLVTYDKKDSTGICFIGERPFRDFLSTYLPTKPGKIITAQGAWIGEHIGLMYYTIGQRQGLGIGGVAGASEEPWYVLDKNLADNTLIVGQGEHPLLYHQALTARQLSWLNEAPQENHIYTAKTRYRQEDQPCRIQWRGGDEIRVAFAQPQRAVTPGQYLVLYDGDRCLGGGVIEARHHTAETP</sequence>
<feature type="binding site" evidence="14">
    <location>
        <position position="130"/>
    </location>
    <ligand>
        <name>ATP</name>
        <dbReference type="ChEBI" id="CHEBI:30616"/>
    </ligand>
</feature>
<organism evidence="17 18">
    <name type="scientific">Cardiobacterium valvarum</name>
    <dbReference type="NCBI Taxonomy" id="194702"/>
    <lineage>
        <taxon>Bacteria</taxon>
        <taxon>Pseudomonadati</taxon>
        <taxon>Pseudomonadota</taxon>
        <taxon>Gammaproteobacteria</taxon>
        <taxon>Cardiobacteriales</taxon>
        <taxon>Cardiobacteriaceae</taxon>
        <taxon>Cardiobacterium</taxon>
    </lineage>
</organism>
<evidence type="ECO:0000259" key="16">
    <source>
        <dbReference type="Pfam" id="PF20259"/>
    </source>
</evidence>
<feature type="binding site" evidence="14">
    <location>
        <begin position="15"/>
        <end position="22"/>
    </location>
    <ligand>
        <name>ATP</name>
        <dbReference type="ChEBI" id="CHEBI:30616"/>
    </ligand>
</feature>
<keyword evidence="9 14" id="KW-0547">Nucleotide-binding</keyword>
<feature type="region of interest" description="Interaction with tRNA" evidence="14">
    <location>
        <begin position="152"/>
        <end position="154"/>
    </location>
</feature>
<dbReference type="PANTHER" id="PTHR11933">
    <property type="entry name" value="TRNA 5-METHYLAMINOMETHYL-2-THIOURIDYLATE -METHYLTRANSFERASE"/>
    <property type="match status" value="1"/>
</dbReference>
<comment type="caution">
    <text evidence="14">Lacks conserved residue(s) required for the propagation of feature annotation.</text>
</comment>
<feature type="active site" description="Cysteine persulfide intermediate" evidence="14">
    <location>
        <position position="202"/>
    </location>
</feature>
<dbReference type="GO" id="GO:0103016">
    <property type="term" value="F:tRNA-uridine 2-sulfurtransferase activity"/>
    <property type="evidence" value="ECO:0007669"/>
    <property type="project" value="UniProtKB-EC"/>
</dbReference>
<dbReference type="FunFam" id="2.30.30.280:FF:000001">
    <property type="entry name" value="tRNA-specific 2-thiouridylase MnmA"/>
    <property type="match status" value="1"/>
</dbReference>
<dbReference type="GO" id="GO:0000049">
    <property type="term" value="F:tRNA binding"/>
    <property type="evidence" value="ECO:0007669"/>
    <property type="project" value="UniProtKB-KW"/>
</dbReference>
<keyword evidence="18" id="KW-1185">Reference proteome</keyword>
<feature type="region of interest" description="Interaction with tRNA" evidence="14">
    <location>
        <begin position="312"/>
        <end position="313"/>
    </location>
</feature>
<evidence type="ECO:0000313" key="18">
    <source>
        <dbReference type="Proteomes" id="UP000254572"/>
    </source>
</evidence>
<evidence type="ECO:0000256" key="6">
    <source>
        <dbReference type="ARBA" id="ARBA00022555"/>
    </source>
</evidence>
<proteinExistence type="inferred from homology"/>
<keyword evidence="8 14" id="KW-0819">tRNA processing</keyword>
<feature type="active site" description="Nucleophile" evidence="14">
    <location>
        <position position="106"/>
    </location>
</feature>
<evidence type="ECO:0000256" key="13">
    <source>
        <dbReference type="ARBA" id="ARBA00051542"/>
    </source>
</evidence>
<dbReference type="Pfam" id="PF20258">
    <property type="entry name" value="tRNA_Me_trans_C"/>
    <property type="match status" value="1"/>
</dbReference>
<dbReference type="EC" id="2.8.1.13" evidence="3 14"/>
<keyword evidence="10 14" id="KW-0067">ATP-binding</keyword>
<comment type="catalytic activity">
    <reaction evidence="13 14">
        <text>S-sulfanyl-L-cysteinyl-[protein] + uridine(34) in tRNA + AH2 + ATP = 2-thiouridine(34) in tRNA + L-cysteinyl-[protein] + A + AMP + diphosphate + H(+)</text>
        <dbReference type="Rhea" id="RHEA:47032"/>
        <dbReference type="Rhea" id="RHEA-COMP:10131"/>
        <dbReference type="Rhea" id="RHEA-COMP:11726"/>
        <dbReference type="Rhea" id="RHEA-COMP:11727"/>
        <dbReference type="Rhea" id="RHEA-COMP:11728"/>
        <dbReference type="ChEBI" id="CHEBI:13193"/>
        <dbReference type="ChEBI" id="CHEBI:15378"/>
        <dbReference type="ChEBI" id="CHEBI:17499"/>
        <dbReference type="ChEBI" id="CHEBI:29950"/>
        <dbReference type="ChEBI" id="CHEBI:30616"/>
        <dbReference type="ChEBI" id="CHEBI:33019"/>
        <dbReference type="ChEBI" id="CHEBI:61963"/>
        <dbReference type="ChEBI" id="CHEBI:65315"/>
        <dbReference type="ChEBI" id="CHEBI:87170"/>
        <dbReference type="ChEBI" id="CHEBI:456215"/>
        <dbReference type="EC" id="2.8.1.13"/>
    </reaction>
</comment>
<dbReference type="Gene3D" id="2.40.30.10">
    <property type="entry name" value="Translation factors"/>
    <property type="match status" value="1"/>
</dbReference>
<dbReference type="CDD" id="cd01998">
    <property type="entry name" value="MnmA_TRMU-like"/>
    <property type="match status" value="1"/>
</dbReference>